<dbReference type="RefSeq" id="WP_111422064.1">
    <property type="nucleotide sequence ID" value="NZ_NPEX01000322.1"/>
</dbReference>
<protein>
    <recommendedName>
        <fullName evidence="4">HTH cro/C1-type domain-containing protein</fullName>
    </recommendedName>
</protein>
<dbReference type="AlphaFoldDB" id="A0A327KLQ5"/>
<keyword evidence="1" id="KW-0805">Transcription regulation</keyword>
<dbReference type="InterPro" id="IPR052359">
    <property type="entry name" value="HTH-type_reg/antitoxin"/>
</dbReference>
<evidence type="ECO:0000256" key="2">
    <source>
        <dbReference type="ARBA" id="ARBA00023125"/>
    </source>
</evidence>
<dbReference type="SMART" id="SM00530">
    <property type="entry name" value="HTH_XRE"/>
    <property type="match status" value="1"/>
</dbReference>
<evidence type="ECO:0000313" key="6">
    <source>
        <dbReference type="Proteomes" id="UP000249130"/>
    </source>
</evidence>
<dbReference type="InterPro" id="IPR001387">
    <property type="entry name" value="Cro/C1-type_HTH"/>
</dbReference>
<dbReference type="GO" id="GO:0003677">
    <property type="term" value="F:DNA binding"/>
    <property type="evidence" value="ECO:0007669"/>
    <property type="project" value="UniProtKB-KW"/>
</dbReference>
<name>A0A327KLQ5_9BRAD</name>
<accession>A0A327KLQ5</accession>
<feature type="domain" description="HTH cro/C1-type" evidence="4">
    <location>
        <begin position="47"/>
        <end position="82"/>
    </location>
</feature>
<dbReference type="PROSITE" id="PS50943">
    <property type="entry name" value="HTH_CROC1"/>
    <property type="match status" value="1"/>
</dbReference>
<proteinExistence type="predicted"/>
<dbReference type="Proteomes" id="UP000249130">
    <property type="component" value="Unassembled WGS sequence"/>
</dbReference>
<dbReference type="PANTHER" id="PTHR36511:SF4">
    <property type="entry name" value="ANTITOXIN MQSA"/>
    <property type="match status" value="1"/>
</dbReference>
<gene>
    <name evidence="5" type="ORF">CH341_26870</name>
</gene>
<keyword evidence="3" id="KW-0804">Transcription</keyword>
<evidence type="ECO:0000256" key="3">
    <source>
        <dbReference type="ARBA" id="ARBA00023163"/>
    </source>
</evidence>
<dbReference type="InterPro" id="IPR010982">
    <property type="entry name" value="Lambda_DNA-bd_dom_sf"/>
</dbReference>
<evidence type="ECO:0000259" key="4">
    <source>
        <dbReference type="PROSITE" id="PS50943"/>
    </source>
</evidence>
<organism evidence="5 6">
    <name type="scientific">Rhodoplanes roseus</name>
    <dbReference type="NCBI Taxonomy" id="29409"/>
    <lineage>
        <taxon>Bacteria</taxon>
        <taxon>Pseudomonadati</taxon>
        <taxon>Pseudomonadota</taxon>
        <taxon>Alphaproteobacteria</taxon>
        <taxon>Hyphomicrobiales</taxon>
        <taxon>Nitrobacteraceae</taxon>
        <taxon>Rhodoplanes</taxon>
    </lineage>
</organism>
<dbReference type="OrthoDB" id="461984at2"/>
<evidence type="ECO:0000256" key="1">
    <source>
        <dbReference type="ARBA" id="ARBA00023015"/>
    </source>
</evidence>
<dbReference type="Gene3D" id="1.10.260.40">
    <property type="entry name" value="lambda repressor-like DNA-binding domains"/>
    <property type="match status" value="1"/>
</dbReference>
<dbReference type="CDD" id="cd00093">
    <property type="entry name" value="HTH_XRE"/>
    <property type="match status" value="1"/>
</dbReference>
<comment type="caution">
    <text evidence="5">The sequence shown here is derived from an EMBL/GenBank/DDBJ whole genome shotgun (WGS) entry which is preliminary data.</text>
</comment>
<dbReference type="Pfam" id="PF01381">
    <property type="entry name" value="HTH_3"/>
    <property type="match status" value="1"/>
</dbReference>
<dbReference type="EMBL" id="NPEX01000322">
    <property type="protein sequence ID" value="RAI38944.1"/>
    <property type="molecule type" value="Genomic_DNA"/>
</dbReference>
<evidence type="ECO:0000313" key="5">
    <source>
        <dbReference type="EMBL" id="RAI38944.1"/>
    </source>
</evidence>
<sequence length="109" mass="11751">MDKSLSNRPSRLADDIRASLHEGLDQASGKRTGAVVHKIAPEETDAREARLKLGLSQREFAELIGTGVGTVRKWELGTRHPSGAARALITVIKNEPKAVKRALAKTASD</sequence>
<keyword evidence="2" id="KW-0238">DNA-binding</keyword>
<reference evidence="5 6" key="1">
    <citation type="submission" date="2017-07" db="EMBL/GenBank/DDBJ databases">
        <title>Draft Genome Sequences of Select Purple Nonsulfur Bacteria.</title>
        <authorList>
            <person name="Lasarre B."/>
            <person name="Mckinlay J.B."/>
        </authorList>
    </citation>
    <scope>NUCLEOTIDE SEQUENCE [LARGE SCALE GENOMIC DNA]</scope>
    <source>
        <strain evidence="5 6">DSM 5909</strain>
    </source>
</reference>
<dbReference type="PANTHER" id="PTHR36511">
    <property type="entry name" value="MERR FAMILY BACTERIAL REGULATORY PROTEIN"/>
    <property type="match status" value="1"/>
</dbReference>
<dbReference type="SUPFAM" id="SSF47413">
    <property type="entry name" value="lambda repressor-like DNA-binding domains"/>
    <property type="match status" value="1"/>
</dbReference>
<keyword evidence="6" id="KW-1185">Reference proteome</keyword>